<dbReference type="AlphaFoldDB" id="A0A108TD40"/>
<dbReference type="Proteomes" id="UP000056419">
    <property type="component" value="Unassembled WGS sequence"/>
</dbReference>
<dbReference type="GO" id="GO:0000155">
    <property type="term" value="F:phosphorelay sensor kinase activity"/>
    <property type="evidence" value="ECO:0007669"/>
    <property type="project" value="InterPro"/>
</dbReference>
<dbReference type="EMBL" id="LRGC01000001">
    <property type="protein sequence ID" value="KWR57592.1"/>
    <property type="molecule type" value="Genomic_DNA"/>
</dbReference>
<dbReference type="InterPro" id="IPR005467">
    <property type="entry name" value="His_kinase_dom"/>
</dbReference>
<keyword evidence="3" id="KW-0597">Phosphoprotein</keyword>
<name>A0A108TD40_BACSE</name>
<dbReference type="STRING" id="46506.AA415_00126"/>
<keyword evidence="5 9" id="KW-0418">Kinase</keyword>
<dbReference type="InterPro" id="IPR036890">
    <property type="entry name" value="HATPase_C_sf"/>
</dbReference>
<feature type="transmembrane region" description="Helical" evidence="7">
    <location>
        <begin position="308"/>
        <end position="331"/>
    </location>
</feature>
<evidence type="ECO:0000256" key="3">
    <source>
        <dbReference type="ARBA" id="ARBA00022553"/>
    </source>
</evidence>
<dbReference type="PATRIC" id="fig|46506.5.peg.137"/>
<dbReference type="Pfam" id="PF00512">
    <property type="entry name" value="HisKA"/>
    <property type="match status" value="1"/>
</dbReference>
<protein>
    <recommendedName>
        <fullName evidence="2">histidine kinase</fullName>
        <ecNumber evidence="2">2.7.13.3</ecNumber>
    </recommendedName>
</protein>
<evidence type="ECO:0000256" key="2">
    <source>
        <dbReference type="ARBA" id="ARBA00012438"/>
    </source>
</evidence>
<evidence type="ECO:0000259" key="8">
    <source>
        <dbReference type="PROSITE" id="PS50109"/>
    </source>
</evidence>
<keyword evidence="6" id="KW-0902">Two-component regulatory system</keyword>
<dbReference type="PANTHER" id="PTHR45453:SF1">
    <property type="entry name" value="PHOSPHATE REGULON SENSOR PROTEIN PHOR"/>
    <property type="match status" value="1"/>
</dbReference>
<reference evidence="9 10" key="1">
    <citation type="journal article" date="2016" name="BMC Genomics">
        <title>Type VI secretion systems of human gut Bacteroidales segregate into three genetic architectures, two of which are contained on mobile genetic elements.</title>
        <authorList>
            <person name="Coyne M.J."/>
            <person name="Roelofs K.G."/>
            <person name="Comstock L.E."/>
        </authorList>
    </citation>
    <scope>NUCLEOTIDE SEQUENCE [LARGE SCALE GENOMIC DNA]</scope>
    <source>
        <strain evidence="9 10">CL09T03C01</strain>
    </source>
</reference>
<evidence type="ECO:0000256" key="5">
    <source>
        <dbReference type="ARBA" id="ARBA00022777"/>
    </source>
</evidence>
<evidence type="ECO:0000256" key="1">
    <source>
        <dbReference type="ARBA" id="ARBA00000085"/>
    </source>
</evidence>
<dbReference type="Pfam" id="PF02518">
    <property type="entry name" value="HATPase_c"/>
    <property type="match status" value="1"/>
</dbReference>
<feature type="domain" description="Histidine kinase" evidence="8">
    <location>
        <begin position="346"/>
        <end position="568"/>
    </location>
</feature>
<keyword evidence="7" id="KW-0812">Transmembrane</keyword>
<dbReference type="RefSeq" id="WP_060384971.1">
    <property type="nucleotide sequence ID" value="NZ_DAWEKG010000009.1"/>
</dbReference>
<dbReference type="FunFam" id="1.10.287.130:FF:000060">
    <property type="entry name" value="ATPase/histidine kinase/DNA gyrase B/HSP90 domain protein"/>
    <property type="match status" value="1"/>
</dbReference>
<comment type="caution">
    <text evidence="9">The sequence shown here is derived from an EMBL/GenBank/DDBJ whole genome shotgun (WGS) entry which is preliminary data.</text>
</comment>
<dbReference type="GO" id="GO:0005886">
    <property type="term" value="C:plasma membrane"/>
    <property type="evidence" value="ECO:0007669"/>
    <property type="project" value="TreeGrafter"/>
</dbReference>
<dbReference type="SMART" id="SM00388">
    <property type="entry name" value="HisKA"/>
    <property type="match status" value="1"/>
</dbReference>
<evidence type="ECO:0000313" key="9">
    <source>
        <dbReference type="EMBL" id="KWR57592.1"/>
    </source>
</evidence>
<gene>
    <name evidence="9" type="primary">senX3</name>
    <name evidence="9" type="ORF">AA415_00126</name>
</gene>
<evidence type="ECO:0000313" key="10">
    <source>
        <dbReference type="Proteomes" id="UP000056419"/>
    </source>
</evidence>
<dbReference type="PRINTS" id="PR00344">
    <property type="entry name" value="BCTRLSENSOR"/>
</dbReference>
<evidence type="ECO:0000256" key="7">
    <source>
        <dbReference type="SAM" id="Phobius"/>
    </source>
</evidence>
<dbReference type="CDD" id="cd00075">
    <property type="entry name" value="HATPase"/>
    <property type="match status" value="1"/>
</dbReference>
<dbReference type="EC" id="2.7.13.3" evidence="2"/>
<dbReference type="InterPro" id="IPR050351">
    <property type="entry name" value="BphY/WalK/GraS-like"/>
</dbReference>
<dbReference type="FunFam" id="3.30.565.10:FF:000006">
    <property type="entry name" value="Sensor histidine kinase WalK"/>
    <property type="match status" value="1"/>
</dbReference>
<evidence type="ECO:0000256" key="4">
    <source>
        <dbReference type="ARBA" id="ARBA00022679"/>
    </source>
</evidence>
<dbReference type="GO" id="GO:0016036">
    <property type="term" value="P:cellular response to phosphate starvation"/>
    <property type="evidence" value="ECO:0007669"/>
    <property type="project" value="TreeGrafter"/>
</dbReference>
<proteinExistence type="predicted"/>
<sequence length="568" mass="63698">MKLPLKYIAILVILSLAGIFSYQAYWLGGLYRTMRNDLERNIIEAMRMSDYNEMMIRVDNLRTDSIDHGEVSVSAGFEKDDKASHTYVRSTTTVDRNGQKEETSAQQVIHQKSDTLSMGISDNSSVQAIVTRDDIAAPDSDDVLFIERNKDRNKAQWLNADSTQKKLEAAVKDTGNPPQAALRANSGLDVILRDQNSMLELATYLQRGLHSGLDVISDPDALVYDSLLTFQLKDRGITLPHRLEHIYTNDKASPHTFTDTLAVAGTPGYVPSPEAKLYEYAFDINTHQSYRLWMEPVTPLVLKQMSGILATSFVILIILGFAFWILIRTILQQKTLEEMKSDFTNNITHELKTPIAVAYAANDALLNFNQADEKAKRDKYLRICQEQLQRLSGLVEQILSMSMERRKTFRLHPEPLSMESILEPLIEQHKLKAEKPVHISTDIEPAGLTLTADRTHFSNIISNLIDNAIKYSPEAADVNIRCRQTASAGQGEFVEIAISDRGTGIAPEKQSHIFDKFYRVPTGNLHNVKGYGLGLFYVKTMTEKHGGSVTVKSEPGKGSTFTLRFPNG</sequence>
<dbReference type="InterPro" id="IPR003661">
    <property type="entry name" value="HisK_dim/P_dom"/>
</dbReference>
<dbReference type="GO" id="GO:0004721">
    <property type="term" value="F:phosphoprotein phosphatase activity"/>
    <property type="evidence" value="ECO:0007669"/>
    <property type="project" value="TreeGrafter"/>
</dbReference>
<dbReference type="SUPFAM" id="SSF47384">
    <property type="entry name" value="Homodimeric domain of signal transducing histidine kinase"/>
    <property type="match status" value="1"/>
</dbReference>
<dbReference type="CDD" id="cd00082">
    <property type="entry name" value="HisKA"/>
    <property type="match status" value="1"/>
</dbReference>
<dbReference type="SMART" id="SM00387">
    <property type="entry name" value="HATPase_c"/>
    <property type="match status" value="1"/>
</dbReference>
<dbReference type="PANTHER" id="PTHR45453">
    <property type="entry name" value="PHOSPHATE REGULON SENSOR PROTEIN PHOR"/>
    <property type="match status" value="1"/>
</dbReference>
<keyword evidence="10" id="KW-1185">Reference proteome</keyword>
<dbReference type="PROSITE" id="PS50109">
    <property type="entry name" value="HIS_KIN"/>
    <property type="match status" value="1"/>
</dbReference>
<keyword evidence="4 9" id="KW-0808">Transferase</keyword>
<dbReference type="SUPFAM" id="SSF55874">
    <property type="entry name" value="ATPase domain of HSP90 chaperone/DNA topoisomerase II/histidine kinase"/>
    <property type="match status" value="1"/>
</dbReference>
<accession>A0A108TD40</accession>
<feature type="transmembrane region" description="Helical" evidence="7">
    <location>
        <begin position="7"/>
        <end position="27"/>
    </location>
</feature>
<dbReference type="InterPro" id="IPR036097">
    <property type="entry name" value="HisK_dim/P_sf"/>
</dbReference>
<dbReference type="InterPro" id="IPR003594">
    <property type="entry name" value="HATPase_dom"/>
</dbReference>
<dbReference type="Gene3D" id="1.10.287.130">
    <property type="match status" value="1"/>
</dbReference>
<dbReference type="InterPro" id="IPR004358">
    <property type="entry name" value="Sig_transdc_His_kin-like_C"/>
</dbReference>
<keyword evidence="7" id="KW-0472">Membrane</keyword>
<comment type="catalytic activity">
    <reaction evidence="1">
        <text>ATP + protein L-histidine = ADP + protein N-phospho-L-histidine.</text>
        <dbReference type="EC" id="2.7.13.3"/>
    </reaction>
</comment>
<dbReference type="Gene3D" id="3.30.565.10">
    <property type="entry name" value="Histidine kinase-like ATPase, C-terminal domain"/>
    <property type="match status" value="1"/>
</dbReference>
<keyword evidence="7" id="KW-1133">Transmembrane helix</keyword>
<evidence type="ECO:0000256" key="6">
    <source>
        <dbReference type="ARBA" id="ARBA00023012"/>
    </source>
</evidence>
<organism evidence="9 10">
    <name type="scientific">Bacteroides stercoris</name>
    <dbReference type="NCBI Taxonomy" id="46506"/>
    <lineage>
        <taxon>Bacteria</taxon>
        <taxon>Pseudomonadati</taxon>
        <taxon>Bacteroidota</taxon>
        <taxon>Bacteroidia</taxon>
        <taxon>Bacteroidales</taxon>
        <taxon>Bacteroidaceae</taxon>
        <taxon>Bacteroides</taxon>
    </lineage>
</organism>